<dbReference type="AlphaFoldDB" id="A0AAD6FI58"/>
<evidence type="ECO:0000256" key="3">
    <source>
        <dbReference type="ARBA" id="ARBA00022553"/>
    </source>
</evidence>
<protein>
    <submittedName>
        <fullName evidence="11">Uncharacterized protein</fullName>
    </submittedName>
</protein>
<dbReference type="EMBL" id="JAPTMU010000012">
    <property type="protein sequence ID" value="KAJ4934826.1"/>
    <property type="molecule type" value="Genomic_DNA"/>
</dbReference>
<dbReference type="GO" id="GO:0030424">
    <property type="term" value="C:axon"/>
    <property type="evidence" value="ECO:0007669"/>
    <property type="project" value="UniProtKB-SubCell"/>
</dbReference>
<accession>A0AAD6FI58</accession>
<keyword evidence="4" id="KW-0770">Synapse</keyword>
<dbReference type="Proteomes" id="UP001219934">
    <property type="component" value="Unassembled WGS sequence"/>
</dbReference>
<keyword evidence="3" id="KW-0597">Phosphoprotein</keyword>
<comment type="subcellular location">
    <subcellularLocation>
        <location evidence="1">Cytoplasm</location>
        <location evidence="1">Cytoskeleton</location>
    </subcellularLocation>
    <subcellularLocation>
        <location evidence="8">Presynapse</location>
    </subcellularLocation>
</comment>
<keyword evidence="6" id="KW-0206">Cytoskeleton</keyword>
<evidence type="ECO:0000256" key="9">
    <source>
        <dbReference type="SAM" id="Coils"/>
    </source>
</evidence>
<evidence type="ECO:0000256" key="1">
    <source>
        <dbReference type="ARBA" id="ARBA00004245"/>
    </source>
</evidence>
<comment type="caution">
    <text evidence="11">The sequence shown here is derived from an EMBL/GenBank/DDBJ whole genome shotgun (WGS) entry which is preliminary data.</text>
</comment>
<dbReference type="InterPro" id="IPR019323">
    <property type="entry name" value="ELKS/CAST"/>
</dbReference>
<dbReference type="GO" id="GO:0098882">
    <property type="term" value="F:structural constituent of presynaptic active zone"/>
    <property type="evidence" value="ECO:0007669"/>
    <property type="project" value="TreeGrafter"/>
</dbReference>
<evidence type="ECO:0000256" key="10">
    <source>
        <dbReference type="SAM" id="SignalP"/>
    </source>
</evidence>
<evidence type="ECO:0000313" key="12">
    <source>
        <dbReference type="Proteomes" id="UP001219934"/>
    </source>
</evidence>
<gene>
    <name evidence="11" type="ORF">JOQ06_007607</name>
</gene>
<evidence type="ECO:0000256" key="7">
    <source>
        <dbReference type="ARBA" id="ARBA00023273"/>
    </source>
</evidence>
<dbReference type="PANTHER" id="PTHR18861">
    <property type="entry name" value="ELKS/RAB6-INTERACTING/CAST PROTEIN"/>
    <property type="match status" value="1"/>
</dbReference>
<feature type="coiled-coil region" evidence="9">
    <location>
        <begin position="312"/>
        <end position="381"/>
    </location>
</feature>
<feature type="coiled-coil region" evidence="9">
    <location>
        <begin position="57"/>
        <end position="119"/>
    </location>
</feature>
<feature type="chain" id="PRO_5042218171" evidence="10">
    <location>
        <begin position="31"/>
        <end position="428"/>
    </location>
</feature>
<keyword evidence="2" id="KW-0963">Cytoplasm</keyword>
<evidence type="ECO:0000256" key="2">
    <source>
        <dbReference type="ARBA" id="ARBA00022490"/>
    </source>
</evidence>
<evidence type="ECO:0000256" key="4">
    <source>
        <dbReference type="ARBA" id="ARBA00023018"/>
    </source>
</evidence>
<organism evidence="11 12">
    <name type="scientific">Pogonophryne albipinna</name>
    <dbReference type="NCBI Taxonomy" id="1090488"/>
    <lineage>
        <taxon>Eukaryota</taxon>
        <taxon>Metazoa</taxon>
        <taxon>Chordata</taxon>
        <taxon>Craniata</taxon>
        <taxon>Vertebrata</taxon>
        <taxon>Euteleostomi</taxon>
        <taxon>Actinopterygii</taxon>
        <taxon>Neopterygii</taxon>
        <taxon>Teleostei</taxon>
        <taxon>Neoteleostei</taxon>
        <taxon>Acanthomorphata</taxon>
        <taxon>Eupercaria</taxon>
        <taxon>Perciformes</taxon>
        <taxon>Notothenioidei</taxon>
        <taxon>Pogonophryne</taxon>
    </lineage>
</organism>
<keyword evidence="12" id="KW-1185">Reference proteome</keyword>
<dbReference type="GO" id="GO:0048788">
    <property type="term" value="C:cytoskeleton of presynaptic active zone"/>
    <property type="evidence" value="ECO:0007669"/>
    <property type="project" value="TreeGrafter"/>
</dbReference>
<keyword evidence="10" id="KW-0732">Signal</keyword>
<feature type="signal peptide" evidence="10">
    <location>
        <begin position="1"/>
        <end position="30"/>
    </location>
</feature>
<evidence type="ECO:0000256" key="5">
    <source>
        <dbReference type="ARBA" id="ARBA00023054"/>
    </source>
</evidence>
<proteinExistence type="predicted"/>
<keyword evidence="5 9" id="KW-0175">Coiled coil</keyword>
<evidence type="ECO:0000313" key="11">
    <source>
        <dbReference type="EMBL" id="KAJ4934826.1"/>
    </source>
</evidence>
<dbReference type="GO" id="GO:0048167">
    <property type="term" value="P:regulation of synaptic plasticity"/>
    <property type="evidence" value="ECO:0007669"/>
    <property type="project" value="TreeGrafter"/>
</dbReference>
<keyword evidence="7" id="KW-0966">Cell projection</keyword>
<reference evidence="11" key="1">
    <citation type="submission" date="2022-11" db="EMBL/GenBank/DDBJ databases">
        <title>Chromosome-level genome of Pogonophryne albipinna.</title>
        <authorList>
            <person name="Jo E."/>
        </authorList>
    </citation>
    <scope>NUCLEOTIDE SEQUENCE</scope>
    <source>
        <strain evidence="11">SGF0006</strain>
        <tissue evidence="11">Muscle</tissue>
    </source>
</reference>
<evidence type="ECO:0000256" key="6">
    <source>
        <dbReference type="ARBA" id="ARBA00023212"/>
    </source>
</evidence>
<feature type="coiled-coil region" evidence="9">
    <location>
        <begin position="183"/>
        <end position="245"/>
    </location>
</feature>
<dbReference type="PANTHER" id="PTHR18861:SF3">
    <property type="entry name" value="ERC PROTEIN 2"/>
    <property type="match status" value="1"/>
</dbReference>
<name>A0AAD6FI58_9TELE</name>
<dbReference type="Pfam" id="PF10174">
    <property type="entry name" value="Cast"/>
    <property type="match status" value="1"/>
</dbReference>
<evidence type="ECO:0000256" key="8">
    <source>
        <dbReference type="ARBA" id="ARBA00034106"/>
    </source>
</evidence>
<dbReference type="GO" id="GO:0007274">
    <property type="term" value="P:neuromuscular synaptic transmission"/>
    <property type="evidence" value="ECO:0007669"/>
    <property type="project" value="TreeGrafter"/>
</dbReference>
<sequence>MSSEHFVFVCVHVCLCVIVFCFTDVHQITAFEHHNWLLHHHFGNIRLAAERQMYSPIENLLEQLKDKDKQLAGLRERVQGLQTDSSNTDTALSTLEEALSEKERVIENLRDQKEREDRVRMEELELMRKENQLLKDKLSVLQPLKLTQSQPAIPVLFTNQRPDEEATAKVDGPPARSPTTQNIEEAVRKCPDITDRLRLLEQEVARNKEDSGKSQVEVERLMMALRDAEMDKLLKEKKIADLERQVKSPNIQKQTVAGEMTKDGLIDGHPHSLSQQSGCIVAPYLALFALFALSLDVSLFPSGTQHAPRLPLSASQDAMRETADRIRELERSLRESMNTSAHREALWAQEETARVQSQRQLEELMGALEKTRQELDATKLHLSSTQQSLHERDGHLNSLRHERRKQLEEILEMKIGQRQGFGVTDDED</sequence>